<keyword evidence="8 10" id="KW-0472">Membrane</keyword>
<evidence type="ECO:0000256" key="4">
    <source>
        <dbReference type="ARBA" id="ARBA00022692"/>
    </source>
</evidence>
<keyword evidence="7" id="KW-0406">Ion transport</keyword>
<comment type="subcellular location">
    <subcellularLocation>
        <location evidence="1">Membrane</location>
        <topology evidence="1">Multi-pass membrane protein</topology>
    </subcellularLocation>
</comment>
<dbReference type="Gene3D" id="1.20.1530.20">
    <property type="match status" value="1"/>
</dbReference>
<dbReference type="GO" id="GO:0016020">
    <property type="term" value="C:membrane"/>
    <property type="evidence" value="ECO:0007669"/>
    <property type="project" value="UniProtKB-SubCell"/>
</dbReference>
<dbReference type="AlphaFoldDB" id="A0A291P8Z5"/>
<evidence type="ECO:0000256" key="6">
    <source>
        <dbReference type="ARBA" id="ARBA00023053"/>
    </source>
</evidence>
<feature type="transmembrane region" description="Helical" evidence="10">
    <location>
        <begin position="282"/>
        <end position="301"/>
    </location>
</feature>
<dbReference type="PANTHER" id="PTHR43562">
    <property type="entry name" value="NAPA-TYPE SODIUM/HYDROGEN ANTIPORTER"/>
    <property type="match status" value="1"/>
</dbReference>
<gene>
    <name evidence="12" type="ORF">BEI_2335</name>
</gene>
<protein>
    <submittedName>
        <fullName evidence="12">Na+/H+ antiporter</fullName>
    </submittedName>
</protein>
<evidence type="ECO:0000256" key="7">
    <source>
        <dbReference type="ARBA" id="ARBA00023065"/>
    </source>
</evidence>
<dbReference type="GO" id="GO:0006814">
    <property type="term" value="P:sodium ion transport"/>
    <property type="evidence" value="ECO:0007669"/>
    <property type="project" value="UniProtKB-KW"/>
</dbReference>
<dbReference type="Pfam" id="PF00999">
    <property type="entry name" value="Na_H_Exchanger"/>
    <property type="match status" value="1"/>
</dbReference>
<dbReference type="GO" id="GO:0015297">
    <property type="term" value="F:antiporter activity"/>
    <property type="evidence" value="ECO:0007669"/>
    <property type="project" value="UniProtKB-KW"/>
</dbReference>
<dbReference type="PANTHER" id="PTHR43562:SF3">
    <property type="entry name" value="SODIUM ION_PROTON EXCHANGER (EUROFUNG)"/>
    <property type="match status" value="1"/>
</dbReference>
<keyword evidence="2" id="KW-0813">Transport</keyword>
<keyword evidence="3" id="KW-0050">Antiport</keyword>
<evidence type="ECO:0000256" key="1">
    <source>
        <dbReference type="ARBA" id="ARBA00004141"/>
    </source>
</evidence>
<feature type="transmembrane region" description="Helical" evidence="10">
    <location>
        <begin position="252"/>
        <end position="270"/>
    </location>
</feature>
<evidence type="ECO:0000256" key="5">
    <source>
        <dbReference type="ARBA" id="ARBA00022989"/>
    </source>
</evidence>
<organism evidence="12 13">
    <name type="scientific">Halomonas beimenensis</name>
    <dbReference type="NCBI Taxonomy" id="475662"/>
    <lineage>
        <taxon>Bacteria</taxon>
        <taxon>Pseudomonadati</taxon>
        <taxon>Pseudomonadota</taxon>
        <taxon>Gammaproteobacteria</taxon>
        <taxon>Oceanospirillales</taxon>
        <taxon>Halomonadaceae</taxon>
        <taxon>Halomonas</taxon>
    </lineage>
</organism>
<feature type="transmembrane region" description="Helical" evidence="10">
    <location>
        <begin position="349"/>
        <end position="372"/>
    </location>
</feature>
<proteinExistence type="predicted"/>
<feature type="transmembrane region" description="Helical" evidence="10">
    <location>
        <begin position="130"/>
        <end position="153"/>
    </location>
</feature>
<dbReference type="EMBL" id="CP021435">
    <property type="protein sequence ID" value="ATJ83322.1"/>
    <property type="molecule type" value="Genomic_DNA"/>
</dbReference>
<keyword evidence="4 10" id="KW-0812">Transmembrane</keyword>
<name>A0A291P8Z5_9GAMM</name>
<feature type="transmembrane region" description="Helical" evidence="10">
    <location>
        <begin position="32"/>
        <end position="51"/>
    </location>
</feature>
<feature type="transmembrane region" description="Helical" evidence="10">
    <location>
        <begin position="7"/>
        <end position="26"/>
    </location>
</feature>
<evidence type="ECO:0000313" key="13">
    <source>
        <dbReference type="Proteomes" id="UP000219993"/>
    </source>
</evidence>
<keyword evidence="6" id="KW-0915">Sodium</keyword>
<dbReference type="Proteomes" id="UP000219993">
    <property type="component" value="Chromosome"/>
</dbReference>
<evidence type="ECO:0000256" key="8">
    <source>
        <dbReference type="ARBA" id="ARBA00023136"/>
    </source>
</evidence>
<evidence type="ECO:0000256" key="2">
    <source>
        <dbReference type="ARBA" id="ARBA00022448"/>
    </source>
</evidence>
<feature type="transmembrane region" description="Helical" evidence="10">
    <location>
        <begin position="313"/>
        <end position="337"/>
    </location>
</feature>
<keyword evidence="9" id="KW-0739">Sodium transport</keyword>
<evidence type="ECO:0000256" key="10">
    <source>
        <dbReference type="SAM" id="Phobius"/>
    </source>
</evidence>
<evidence type="ECO:0000256" key="9">
    <source>
        <dbReference type="ARBA" id="ARBA00023201"/>
    </source>
</evidence>
<keyword evidence="13" id="KW-1185">Reference proteome</keyword>
<keyword evidence="5 10" id="KW-1133">Transmembrane helix</keyword>
<evidence type="ECO:0000259" key="11">
    <source>
        <dbReference type="Pfam" id="PF00999"/>
    </source>
</evidence>
<dbReference type="InterPro" id="IPR038770">
    <property type="entry name" value="Na+/solute_symporter_sf"/>
</dbReference>
<evidence type="ECO:0000313" key="12">
    <source>
        <dbReference type="EMBL" id="ATJ83322.1"/>
    </source>
</evidence>
<reference evidence="12 13" key="1">
    <citation type="journal article" date="2017" name="Sci. Rep.">
        <title>Revealing the Saline Adaptation Strategies of the Halophilic Bacterium Halomonas beimenensis through High-throughput Omics and Transposon Mutagenesis Approaches.</title>
        <authorList>
            <person name="Chen Y.H."/>
            <person name="Lin S.S."/>
            <person name="Shyu Y.T."/>
        </authorList>
    </citation>
    <scope>NUCLEOTIDE SEQUENCE [LARGE SCALE GENOMIC DNA]</scope>
    <source>
        <strain evidence="12 13">NTU-111</strain>
    </source>
</reference>
<sequence>MLVGELIAGVALGLILAGFTLDPALIELGQEHHVMALTDLGIFFLMLLGGLEMRPRELVESGVRSMVVATCAMVLPLSAGFFVAWLWLPSSDLRFAQALFVGTALSITAVPVTIRVLMDMNRLNTRIGRLIVSAAVFDDLLSLVLLSILTATLGNGQFLEGLPLALIPLRVLAFVVLVYALGTFLMPPLARFVVGLGVEEMGFSFILVIGALFSLLAELLGLHFILGAFAAGLFFGRETVNSQLYDDLRHKVAAITNGFLAPIFFASIGLELELSAIREVPLFLLILIIVAFLGKLLGAALPARLFGIPAPEAWAIGTAMSARGAVELIIAGIALRAGLFDAGAADSAIVANLFSVVVLVAIVTTIAAPIGLRLALLQAPRAGGNGPT</sequence>
<feature type="transmembrane region" description="Helical" evidence="10">
    <location>
        <begin position="165"/>
        <end position="185"/>
    </location>
</feature>
<dbReference type="KEGG" id="hbe:BEI_2335"/>
<feature type="transmembrane region" description="Helical" evidence="10">
    <location>
        <begin position="63"/>
        <end position="88"/>
    </location>
</feature>
<dbReference type="GO" id="GO:1902600">
    <property type="term" value="P:proton transmembrane transport"/>
    <property type="evidence" value="ECO:0007669"/>
    <property type="project" value="InterPro"/>
</dbReference>
<accession>A0A291P8Z5</accession>
<feature type="transmembrane region" description="Helical" evidence="10">
    <location>
        <begin position="94"/>
        <end position="118"/>
    </location>
</feature>
<evidence type="ECO:0000256" key="3">
    <source>
        <dbReference type="ARBA" id="ARBA00022449"/>
    </source>
</evidence>
<feature type="domain" description="Cation/H+ exchanger transmembrane" evidence="11">
    <location>
        <begin position="2"/>
        <end position="375"/>
    </location>
</feature>
<dbReference type="InterPro" id="IPR006153">
    <property type="entry name" value="Cation/H_exchanger_TM"/>
</dbReference>